<protein>
    <submittedName>
        <fullName evidence="1">Uncharacterized protein</fullName>
    </submittedName>
</protein>
<evidence type="ECO:0000313" key="2">
    <source>
        <dbReference type="Proteomes" id="UP000076761"/>
    </source>
</evidence>
<dbReference type="EMBL" id="KV425752">
    <property type="protein sequence ID" value="KZT17950.1"/>
    <property type="molecule type" value="Genomic_DNA"/>
</dbReference>
<accession>A0A165M667</accession>
<keyword evidence="2" id="KW-1185">Reference proteome</keyword>
<reference evidence="1 2" key="1">
    <citation type="journal article" date="2016" name="Mol. Biol. Evol.">
        <title>Comparative Genomics of Early-Diverging Mushroom-Forming Fungi Provides Insights into the Origins of Lignocellulose Decay Capabilities.</title>
        <authorList>
            <person name="Nagy L.G."/>
            <person name="Riley R."/>
            <person name="Tritt A."/>
            <person name="Adam C."/>
            <person name="Daum C."/>
            <person name="Floudas D."/>
            <person name="Sun H."/>
            <person name="Yadav J.S."/>
            <person name="Pangilinan J."/>
            <person name="Larsson K.H."/>
            <person name="Matsuura K."/>
            <person name="Barry K."/>
            <person name="Labutti K."/>
            <person name="Kuo R."/>
            <person name="Ohm R.A."/>
            <person name="Bhattacharya S.S."/>
            <person name="Shirouzu T."/>
            <person name="Yoshinaga Y."/>
            <person name="Martin F.M."/>
            <person name="Grigoriev I.V."/>
            <person name="Hibbett D.S."/>
        </authorList>
    </citation>
    <scope>NUCLEOTIDE SEQUENCE [LARGE SCALE GENOMIC DNA]</scope>
    <source>
        <strain evidence="1 2">HHB14362 ss-1</strain>
    </source>
</reference>
<dbReference type="Proteomes" id="UP000076761">
    <property type="component" value="Unassembled WGS sequence"/>
</dbReference>
<evidence type="ECO:0000313" key="1">
    <source>
        <dbReference type="EMBL" id="KZT17950.1"/>
    </source>
</evidence>
<name>A0A165M667_9AGAM</name>
<sequence>MLMSDLTYSTLTCRWSPSLLGNVPEHGCSDGMSNLHCHRRTHLDVVYVHRLPVSSLPRWPLSMPRNVPEHLPASMILCRVHSLPAAVVDEPVSTLYRCIMFRRAADRGSMPKTGCSTQSFLLGWLVTQVNHHYRYRLPAGGTLVSEDLAVRGSSDHHETSRLRWSHSTMTIQIEIRRAVL</sequence>
<organism evidence="1 2">
    <name type="scientific">Neolentinus lepideus HHB14362 ss-1</name>
    <dbReference type="NCBI Taxonomy" id="1314782"/>
    <lineage>
        <taxon>Eukaryota</taxon>
        <taxon>Fungi</taxon>
        <taxon>Dikarya</taxon>
        <taxon>Basidiomycota</taxon>
        <taxon>Agaricomycotina</taxon>
        <taxon>Agaricomycetes</taxon>
        <taxon>Gloeophyllales</taxon>
        <taxon>Gloeophyllaceae</taxon>
        <taxon>Neolentinus</taxon>
    </lineage>
</organism>
<dbReference type="InParanoid" id="A0A165M667"/>
<proteinExistence type="predicted"/>
<gene>
    <name evidence="1" type="ORF">NEOLEDRAFT_342028</name>
</gene>
<dbReference type="AlphaFoldDB" id="A0A165M667"/>